<reference evidence="1 2" key="2">
    <citation type="submission" date="2018-03" db="EMBL/GenBank/DDBJ databases">
        <authorList>
            <person name="Keele B.F."/>
        </authorList>
    </citation>
    <scope>NUCLEOTIDE SEQUENCE [LARGE SCALE GENOMIC DNA]</scope>
    <source>
        <strain evidence="1 2">CCALA 016</strain>
    </source>
</reference>
<reference evidence="1 2" key="1">
    <citation type="submission" date="2018-03" db="EMBL/GenBank/DDBJ databases">
        <title>The ancient ancestry and fast evolution of plastids.</title>
        <authorList>
            <person name="Moore K.R."/>
            <person name="Magnabosco C."/>
            <person name="Momper L."/>
            <person name="Gold D.A."/>
            <person name="Bosak T."/>
            <person name="Fournier G.P."/>
        </authorList>
    </citation>
    <scope>NUCLEOTIDE SEQUENCE [LARGE SCALE GENOMIC DNA]</scope>
    <source>
        <strain evidence="1 2">CCALA 016</strain>
    </source>
</reference>
<accession>A0A2T1LYV0</accession>
<dbReference type="OrthoDB" id="493069at2"/>
<dbReference type="RefSeq" id="WP_106456455.1">
    <property type="nucleotide sequence ID" value="NZ_PXOH01000007.1"/>
</dbReference>
<sequence>MNPETERIFKVLGKYNAALPDVQMFWDSEQQGKFNIWKFLVSEGFVFSTVQKIEQWIDKAIQNWRNIESRGTVNTHDEYQYDPHWKKHKYGVPVDVIKKRAKIYQALGYYVKQNFQNIEVHVFSKSLSSEYDFRVYMILGQSLDLDWFCIMPTVPDENRLQDSRLLQVNIKTLNFCKLENSNTLQLFDNVNKILTCLDPINIYGYYYDDNGSIYKHQLICTTSDNKIKAIKLGLQASGLLTIDRSISEITKFDEEEVYKVEEIMEKELKNCRRYAISLWNSGYEYYLGQTKTGDWIGFQLLYWSEYNP</sequence>
<dbReference type="EMBL" id="PXOH01000007">
    <property type="protein sequence ID" value="PSF37589.1"/>
    <property type="molecule type" value="Genomic_DNA"/>
</dbReference>
<evidence type="ECO:0000313" key="1">
    <source>
        <dbReference type="EMBL" id="PSF37589.1"/>
    </source>
</evidence>
<gene>
    <name evidence="1" type="ORF">C7H19_08500</name>
</gene>
<keyword evidence="2" id="KW-1185">Reference proteome</keyword>
<proteinExistence type="predicted"/>
<name>A0A2T1LYV0_9CHRO</name>
<protein>
    <submittedName>
        <fullName evidence="1">Uncharacterized protein</fullName>
    </submittedName>
</protein>
<comment type="caution">
    <text evidence="1">The sequence shown here is derived from an EMBL/GenBank/DDBJ whole genome shotgun (WGS) entry which is preliminary data.</text>
</comment>
<evidence type="ECO:0000313" key="2">
    <source>
        <dbReference type="Proteomes" id="UP000239001"/>
    </source>
</evidence>
<dbReference type="Proteomes" id="UP000239001">
    <property type="component" value="Unassembled WGS sequence"/>
</dbReference>
<dbReference type="AlphaFoldDB" id="A0A2T1LYV0"/>
<organism evidence="1 2">
    <name type="scientific">Aphanothece hegewaldii CCALA 016</name>
    <dbReference type="NCBI Taxonomy" id="2107694"/>
    <lineage>
        <taxon>Bacteria</taxon>
        <taxon>Bacillati</taxon>
        <taxon>Cyanobacteriota</taxon>
        <taxon>Cyanophyceae</taxon>
        <taxon>Oscillatoriophycideae</taxon>
        <taxon>Chroococcales</taxon>
        <taxon>Aphanothecaceae</taxon>
        <taxon>Aphanothece</taxon>
    </lineage>
</organism>